<gene>
    <name evidence="2" type="ORF">Acr_19g0006770</name>
</gene>
<keyword evidence="3" id="KW-1185">Reference proteome</keyword>
<reference evidence="2 3" key="1">
    <citation type="submission" date="2019-07" db="EMBL/GenBank/DDBJ databases">
        <title>De Novo Assembly of kiwifruit Actinidia rufa.</title>
        <authorList>
            <person name="Sugita-Konishi S."/>
            <person name="Sato K."/>
            <person name="Mori E."/>
            <person name="Abe Y."/>
            <person name="Kisaki G."/>
            <person name="Hamano K."/>
            <person name="Suezawa K."/>
            <person name="Otani M."/>
            <person name="Fukuda T."/>
            <person name="Manabe T."/>
            <person name="Gomi K."/>
            <person name="Tabuchi M."/>
            <person name="Akimitsu K."/>
            <person name="Kataoka I."/>
        </authorList>
    </citation>
    <scope>NUCLEOTIDE SEQUENCE [LARGE SCALE GENOMIC DNA]</scope>
    <source>
        <strain evidence="3">cv. Fuchu</strain>
    </source>
</reference>
<protein>
    <submittedName>
        <fullName evidence="2">Uncharacterized protein</fullName>
    </submittedName>
</protein>
<proteinExistence type="predicted"/>
<sequence>MNYELPSRLRVAVPPPSLSSFRRNWNRKSLATPRVAQPQESKATGVSAVRPPSWSHNHRYKLPLRLRVVVPPLSPLESQILSHFHSHTATGI</sequence>
<evidence type="ECO:0000256" key="1">
    <source>
        <dbReference type="SAM" id="MobiDB-lite"/>
    </source>
</evidence>
<evidence type="ECO:0000313" key="2">
    <source>
        <dbReference type="EMBL" id="GFZ07740.1"/>
    </source>
</evidence>
<accession>A0A7J0GAC3</accession>
<organism evidence="2 3">
    <name type="scientific">Actinidia rufa</name>
    <dbReference type="NCBI Taxonomy" id="165716"/>
    <lineage>
        <taxon>Eukaryota</taxon>
        <taxon>Viridiplantae</taxon>
        <taxon>Streptophyta</taxon>
        <taxon>Embryophyta</taxon>
        <taxon>Tracheophyta</taxon>
        <taxon>Spermatophyta</taxon>
        <taxon>Magnoliopsida</taxon>
        <taxon>eudicotyledons</taxon>
        <taxon>Gunneridae</taxon>
        <taxon>Pentapetalae</taxon>
        <taxon>asterids</taxon>
        <taxon>Ericales</taxon>
        <taxon>Actinidiaceae</taxon>
        <taxon>Actinidia</taxon>
    </lineage>
</organism>
<name>A0A7J0GAC3_9ERIC</name>
<dbReference type="Proteomes" id="UP000585474">
    <property type="component" value="Unassembled WGS sequence"/>
</dbReference>
<dbReference type="EMBL" id="BJWL01000019">
    <property type="protein sequence ID" value="GFZ07740.1"/>
    <property type="molecule type" value="Genomic_DNA"/>
</dbReference>
<feature type="region of interest" description="Disordered" evidence="1">
    <location>
        <begin position="29"/>
        <end position="52"/>
    </location>
</feature>
<evidence type="ECO:0000313" key="3">
    <source>
        <dbReference type="Proteomes" id="UP000585474"/>
    </source>
</evidence>
<dbReference type="AlphaFoldDB" id="A0A7J0GAC3"/>
<comment type="caution">
    <text evidence="2">The sequence shown here is derived from an EMBL/GenBank/DDBJ whole genome shotgun (WGS) entry which is preliminary data.</text>
</comment>